<dbReference type="OrthoDB" id="121934at2"/>
<feature type="domain" description="TMEM205-like" evidence="6">
    <location>
        <begin position="11"/>
        <end position="106"/>
    </location>
</feature>
<dbReference type="Pfam" id="PF13664">
    <property type="entry name" value="DUF4149"/>
    <property type="match status" value="1"/>
</dbReference>
<evidence type="ECO:0000313" key="8">
    <source>
        <dbReference type="Proteomes" id="UP000290253"/>
    </source>
</evidence>
<keyword evidence="3 5" id="KW-1133">Transmembrane helix</keyword>
<evidence type="ECO:0000313" key="7">
    <source>
        <dbReference type="EMBL" id="RXS95591.1"/>
    </source>
</evidence>
<evidence type="ECO:0000256" key="2">
    <source>
        <dbReference type="ARBA" id="ARBA00022692"/>
    </source>
</evidence>
<dbReference type="GO" id="GO:0016020">
    <property type="term" value="C:membrane"/>
    <property type="evidence" value="ECO:0007669"/>
    <property type="project" value="UniProtKB-SubCell"/>
</dbReference>
<accession>A0A4Q1SET1</accession>
<comment type="subcellular location">
    <subcellularLocation>
        <location evidence="1">Membrane</location>
    </subcellularLocation>
</comment>
<feature type="transmembrane region" description="Helical" evidence="5">
    <location>
        <begin position="50"/>
        <end position="68"/>
    </location>
</feature>
<proteinExistence type="predicted"/>
<evidence type="ECO:0000256" key="5">
    <source>
        <dbReference type="SAM" id="Phobius"/>
    </source>
</evidence>
<keyword evidence="4 5" id="KW-0472">Membrane</keyword>
<evidence type="ECO:0000256" key="1">
    <source>
        <dbReference type="ARBA" id="ARBA00004370"/>
    </source>
</evidence>
<evidence type="ECO:0000256" key="4">
    <source>
        <dbReference type="ARBA" id="ARBA00023136"/>
    </source>
</evidence>
<gene>
    <name evidence="7" type="ORF">ESZ00_13590</name>
</gene>
<feature type="transmembrane region" description="Helical" evidence="5">
    <location>
        <begin position="80"/>
        <end position="99"/>
    </location>
</feature>
<sequence length="162" mass="17351">MKTIIRTLILLLIVMWLGGVMFFPIVAATAFGTLSDTHAAGTVVAHCLRILHEEGLFAGAAIVVLLIAGQVTRALPRPGAASVVVTLIMLALTAFSQFWTIPQMEKDRIAVGGAIDDVPATNPYHADFNRRHALSEKTEEGVLLAGIVLVVLLCREPKTVRG</sequence>
<dbReference type="RefSeq" id="WP_129208787.1">
    <property type="nucleotide sequence ID" value="NZ_BMGU01000004.1"/>
</dbReference>
<feature type="transmembrane region" description="Helical" evidence="5">
    <location>
        <begin position="7"/>
        <end position="30"/>
    </location>
</feature>
<organism evidence="7 8">
    <name type="scientific">Silvibacterium dinghuense</name>
    <dbReference type="NCBI Taxonomy" id="1560006"/>
    <lineage>
        <taxon>Bacteria</taxon>
        <taxon>Pseudomonadati</taxon>
        <taxon>Acidobacteriota</taxon>
        <taxon>Terriglobia</taxon>
        <taxon>Terriglobales</taxon>
        <taxon>Acidobacteriaceae</taxon>
        <taxon>Silvibacterium</taxon>
    </lineage>
</organism>
<dbReference type="AlphaFoldDB" id="A0A4Q1SET1"/>
<protein>
    <submittedName>
        <fullName evidence="7">DUF4149 domain-containing protein</fullName>
    </submittedName>
</protein>
<keyword evidence="2 5" id="KW-0812">Transmembrane</keyword>
<evidence type="ECO:0000259" key="6">
    <source>
        <dbReference type="Pfam" id="PF13664"/>
    </source>
</evidence>
<keyword evidence="8" id="KW-1185">Reference proteome</keyword>
<dbReference type="Proteomes" id="UP000290253">
    <property type="component" value="Unassembled WGS sequence"/>
</dbReference>
<evidence type="ECO:0000256" key="3">
    <source>
        <dbReference type="ARBA" id="ARBA00022989"/>
    </source>
</evidence>
<dbReference type="EMBL" id="SDMK01000002">
    <property type="protein sequence ID" value="RXS95591.1"/>
    <property type="molecule type" value="Genomic_DNA"/>
</dbReference>
<dbReference type="InterPro" id="IPR025423">
    <property type="entry name" value="TMEM205-like"/>
</dbReference>
<comment type="caution">
    <text evidence="7">The sequence shown here is derived from an EMBL/GenBank/DDBJ whole genome shotgun (WGS) entry which is preliminary data.</text>
</comment>
<reference evidence="7 8" key="1">
    <citation type="journal article" date="2016" name="Int. J. Syst. Evol. Microbiol.">
        <title>Acidipila dinghuensis sp. nov., an acidobacterium isolated from forest soil.</title>
        <authorList>
            <person name="Jiang Y.W."/>
            <person name="Wang J."/>
            <person name="Chen M.H."/>
            <person name="Lv Y.Y."/>
            <person name="Qiu L.H."/>
        </authorList>
    </citation>
    <scope>NUCLEOTIDE SEQUENCE [LARGE SCALE GENOMIC DNA]</scope>
    <source>
        <strain evidence="7 8">DHOF10</strain>
    </source>
</reference>
<name>A0A4Q1SET1_9BACT</name>